<name>A0ABN9UFY1_9DINO</name>
<sequence length="322" mass="34808">MVTSWRLLLVPNASPGPSLGRAHVPRAMLCEFPSWAPRLAPGAAPSLISFLWLLRHLPFLVVFVVVLLPSSSSSPPSPLSPLPFPPPPPPPPPPSSSSSSSSSFSFSFSSSWTSPMAPGGRAWWDIFPTSNEREGVAEQNPAGKVKLEAKLYRLSHEKASLTRPSSKLTPSSAYMTIHVRALRGLRDRACSGAALNVTVEGTTPRSISLKSKKSRKVKLPACTVEAQRMLEFLVLEKGHSISRAAEISGIPVETVRSALQARASFTCEWFRGLGFAFEDPSTSTVSIQMTTEPEAKELKAGKKLKLAELSVPFRVGDLIEMP</sequence>
<dbReference type="EMBL" id="CAUYUJ010015816">
    <property type="protein sequence ID" value="CAK0858398.1"/>
    <property type="molecule type" value="Genomic_DNA"/>
</dbReference>
<accession>A0ABN9UFY1</accession>
<evidence type="ECO:0000313" key="2">
    <source>
        <dbReference type="EMBL" id="CAK0858398.1"/>
    </source>
</evidence>
<dbReference type="Proteomes" id="UP001189429">
    <property type="component" value="Unassembled WGS sequence"/>
</dbReference>
<organism evidence="2 3">
    <name type="scientific">Prorocentrum cordatum</name>
    <dbReference type="NCBI Taxonomy" id="2364126"/>
    <lineage>
        <taxon>Eukaryota</taxon>
        <taxon>Sar</taxon>
        <taxon>Alveolata</taxon>
        <taxon>Dinophyceae</taxon>
        <taxon>Prorocentrales</taxon>
        <taxon>Prorocentraceae</taxon>
        <taxon>Prorocentrum</taxon>
    </lineage>
</organism>
<feature type="region of interest" description="Disordered" evidence="1">
    <location>
        <begin position="77"/>
        <end position="99"/>
    </location>
</feature>
<reference evidence="2" key="1">
    <citation type="submission" date="2023-10" db="EMBL/GenBank/DDBJ databases">
        <authorList>
            <person name="Chen Y."/>
            <person name="Shah S."/>
            <person name="Dougan E. K."/>
            <person name="Thang M."/>
            <person name="Chan C."/>
        </authorList>
    </citation>
    <scope>NUCLEOTIDE SEQUENCE [LARGE SCALE GENOMIC DNA]</scope>
</reference>
<feature type="non-terminal residue" evidence="2">
    <location>
        <position position="322"/>
    </location>
</feature>
<evidence type="ECO:0000313" key="3">
    <source>
        <dbReference type="Proteomes" id="UP001189429"/>
    </source>
</evidence>
<proteinExistence type="predicted"/>
<keyword evidence="3" id="KW-1185">Reference proteome</keyword>
<gene>
    <name evidence="2" type="ORF">PCOR1329_LOCUS48185</name>
</gene>
<protein>
    <submittedName>
        <fullName evidence="2">Uncharacterized protein</fullName>
    </submittedName>
</protein>
<evidence type="ECO:0000256" key="1">
    <source>
        <dbReference type="SAM" id="MobiDB-lite"/>
    </source>
</evidence>
<feature type="compositionally biased region" description="Pro residues" evidence="1">
    <location>
        <begin position="77"/>
        <end position="95"/>
    </location>
</feature>
<comment type="caution">
    <text evidence="2">The sequence shown here is derived from an EMBL/GenBank/DDBJ whole genome shotgun (WGS) entry which is preliminary data.</text>
</comment>